<name>I1BZL2_RHIO9</name>
<organism evidence="1 2">
    <name type="scientific">Rhizopus delemar (strain RA 99-880 / ATCC MYA-4621 / FGSC 9543 / NRRL 43880)</name>
    <name type="common">Mucormycosis agent</name>
    <name type="synonym">Rhizopus arrhizus var. delemar</name>
    <dbReference type="NCBI Taxonomy" id="246409"/>
    <lineage>
        <taxon>Eukaryota</taxon>
        <taxon>Fungi</taxon>
        <taxon>Fungi incertae sedis</taxon>
        <taxon>Mucoromycota</taxon>
        <taxon>Mucoromycotina</taxon>
        <taxon>Mucoromycetes</taxon>
        <taxon>Mucorales</taxon>
        <taxon>Mucorineae</taxon>
        <taxon>Rhizopodaceae</taxon>
        <taxon>Rhizopus</taxon>
    </lineage>
</organism>
<dbReference type="AlphaFoldDB" id="I1BZL2"/>
<dbReference type="Proteomes" id="UP000009138">
    <property type="component" value="Unassembled WGS sequence"/>
</dbReference>
<dbReference type="VEuPathDB" id="FungiDB:RO3G_06347"/>
<dbReference type="EMBL" id="CH476735">
    <property type="protein sequence ID" value="EIE81642.1"/>
    <property type="molecule type" value="Genomic_DNA"/>
</dbReference>
<accession>I1BZL2</accession>
<proteinExistence type="predicted"/>
<evidence type="ECO:0000313" key="2">
    <source>
        <dbReference type="Proteomes" id="UP000009138"/>
    </source>
</evidence>
<keyword evidence="2" id="KW-1185">Reference proteome</keyword>
<reference evidence="1 2" key="1">
    <citation type="journal article" date="2009" name="PLoS Genet.">
        <title>Genomic analysis of the basal lineage fungus Rhizopus oryzae reveals a whole-genome duplication.</title>
        <authorList>
            <person name="Ma L.-J."/>
            <person name="Ibrahim A.S."/>
            <person name="Skory C."/>
            <person name="Grabherr M.G."/>
            <person name="Burger G."/>
            <person name="Butler M."/>
            <person name="Elias M."/>
            <person name="Idnurm A."/>
            <person name="Lang B.F."/>
            <person name="Sone T."/>
            <person name="Abe A."/>
            <person name="Calvo S.E."/>
            <person name="Corrochano L.M."/>
            <person name="Engels R."/>
            <person name="Fu J."/>
            <person name="Hansberg W."/>
            <person name="Kim J.-M."/>
            <person name="Kodira C.D."/>
            <person name="Koehrsen M.J."/>
            <person name="Liu B."/>
            <person name="Miranda-Saavedra D."/>
            <person name="O'Leary S."/>
            <person name="Ortiz-Castellanos L."/>
            <person name="Poulter R."/>
            <person name="Rodriguez-Romero J."/>
            <person name="Ruiz-Herrera J."/>
            <person name="Shen Y.-Q."/>
            <person name="Zeng Q."/>
            <person name="Galagan J."/>
            <person name="Birren B.W."/>
            <person name="Cuomo C.A."/>
            <person name="Wickes B.L."/>
        </authorList>
    </citation>
    <scope>NUCLEOTIDE SEQUENCE [LARGE SCALE GENOMIC DNA]</scope>
    <source>
        <strain evidence="2">RA 99-880 / ATCC MYA-4621 / FGSC 9543 / NRRL 43880</strain>
    </source>
</reference>
<dbReference type="RefSeq" id="XP_067517038.1">
    <property type="nucleotide sequence ID" value="XM_067660937.1"/>
</dbReference>
<sequence length="79" mass="8405">MANLIVLNAQASSVLLPHLTLTLKTSMTATVKPFQTTKNKNDSTQPQKAFKYDKNTAVVLASTSSDNIGEVLGDQPSGL</sequence>
<dbReference type="InParanoid" id="I1BZL2"/>
<gene>
    <name evidence="1" type="ORF">RO3G_06347</name>
</gene>
<evidence type="ECO:0000313" key="1">
    <source>
        <dbReference type="EMBL" id="EIE81642.1"/>
    </source>
</evidence>
<protein>
    <submittedName>
        <fullName evidence="1">Uncharacterized protein</fullName>
    </submittedName>
</protein>
<dbReference type="GeneID" id="93613318"/>